<dbReference type="Gene3D" id="1.10.10.60">
    <property type="entry name" value="Homeodomain-like"/>
    <property type="match status" value="2"/>
</dbReference>
<keyword evidence="6" id="KW-1185">Reference proteome</keyword>
<dbReference type="PROSITE" id="PS01124">
    <property type="entry name" value="HTH_ARAC_FAMILY_2"/>
    <property type="match status" value="1"/>
</dbReference>
<dbReference type="PRINTS" id="PR00032">
    <property type="entry name" value="HTHARAC"/>
</dbReference>
<dbReference type="SUPFAM" id="SSF46689">
    <property type="entry name" value="Homeodomain-like"/>
    <property type="match status" value="2"/>
</dbReference>
<sequence>MIYTQFPDLQWLRQQAEEGFSSQKAWGGHTLPVAGWPTVILNVKATNICRDNIRGPLSVFTNVSGKSRVTCGGKQVTVQGDYFFISNHDQRYTLEIDKDTPAETLNIHFGAYFAEQVFSTLKLHPEKIIDECFFTAPHHRIELYNKLYRRDNVFNRLATELKNNQGGKLYEEEKLYDLLIHLLRQNHEVDVIAHRIPVLKNSTKQEILKRLLIATDYIHSYYHQDITLEELAGVACLSKFHFLRLFKIAFQKTPHQFISEVKVQQAKTFLKRTGMEVSAIAKALGFDNTSSFSRMFYHQTGLYPSQYR</sequence>
<dbReference type="PANTHER" id="PTHR43280">
    <property type="entry name" value="ARAC-FAMILY TRANSCRIPTIONAL REGULATOR"/>
    <property type="match status" value="1"/>
</dbReference>
<dbReference type="AlphaFoldDB" id="A0AAP2DJI7"/>
<keyword evidence="2" id="KW-0238">DNA-binding</keyword>
<dbReference type="RefSeq" id="WP_254163403.1">
    <property type="nucleotide sequence ID" value="NZ_JAHESF010000009.1"/>
</dbReference>
<dbReference type="SMART" id="SM00342">
    <property type="entry name" value="HTH_ARAC"/>
    <property type="match status" value="1"/>
</dbReference>
<dbReference type="PANTHER" id="PTHR43280:SF28">
    <property type="entry name" value="HTH-TYPE TRANSCRIPTIONAL ACTIVATOR RHAS"/>
    <property type="match status" value="1"/>
</dbReference>
<protein>
    <submittedName>
        <fullName evidence="5">AraC family transcriptional regulator</fullName>
    </submittedName>
</protein>
<organism evidence="5 6">
    <name type="scientific">Chryseosolibacter histidini</name>
    <dbReference type="NCBI Taxonomy" id="2782349"/>
    <lineage>
        <taxon>Bacteria</taxon>
        <taxon>Pseudomonadati</taxon>
        <taxon>Bacteroidota</taxon>
        <taxon>Cytophagia</taxon>
        <taxon>Cytophagales</taxon>
        <taxon>Chryseotaleaceae</taxon>
        <taxon>Chryseosolibacter</taxon>
    </lineage>
</organism>
<keyword evidence="3" id="KW-0804">Transcription</keyword>
<evidence type="ECO:0000256" key="1">
    <source>
        <dbReference type="ARBA" id="ARBA00023015"/>
    </source>
</evidence>
<evidence type="ECO:0000256" key="2">
    <source>
        <dbReference type="ARBA" id="ARBA00023125"/>
    </source>
</evidence>
<evidence type="ECO:0000259" key="4">
    <source>
        <dbReference type="PROSITE" id="PS01124"/>
    </source>
</evidence>
<dbReference type="Pfam" id="PF12833">
    <property type="entry name" value="HTH_18"/>
    <property type="match status" value="1"/>
</dbReference>
<dbReference type="InterPro" id="IPR018060">
    <property type="entry name" value="HTH_AraC"/>
</dbReference>
<dbReference type="GO" id="GO:0003700">
    <property type="term" value="F:DNA-binding transcription factor activity"/>
    <property type="evidence" value="ECO:0007669"/>
    <property type="project" value="InterPro"/>
</dbReference>
<gene>
    <name evidence="5" type="ORF">KK083_11645</name>
</gene>
<dbReference type="EMBL" id="JAHESF010000009">
    <property type="protein sequence ID" value="MBT1697533.1"/>
    <property type="molecule type" value="Genomic_DNA"/>
</dbReference>
<proteinExistence type="predicted"/>
<dbReference type="InterPro" id="IPR009057">
    <property type="entry name" value="Homeodomain-like_sf"/>
</dbReference>
<dbReference type="InterPro" id="IPR020449">
    <property type="entry name" value="Tscrpt_reg_AraC-type_HTH"/>
</dbReference>
<evidence type="ECO:0000256" key="3">
    <source>
        <dbReference type="ARBA" id="ARBA00023163"/>
    </source>
</evidence>
<comment type="caution">
    <text evidence="5">The sequence shown here is derived from an EMBL/GenBank/DDBJ whole genome shotgun (WGS) entry which is preliminary data.</text>
</comment>
<reference evidence="5 6" key="1">
    <citation type="submission" date="2021-05" db="EMBL/GenBank/DDBJ databases">
        <title>A Polyphasic approach of four new species of the genus Ohtaekwangia: Ohtaekwangia histidinii sp. nov., Ohtaekwangia cretensis sp. nov., Ohtaekwangia indiensis sp. nov., Ohtaekwangia reichenbachii sp. nov. from diverse environment.</title>
        <authorList>
            <person name="Octaviana S."/>
        </authorList>
    </citation>
    <scope>NUCLEOTIDE SEQUENCE [LARGE SCALE GENOMIC DNA]</scope>
    <source>
        <strain evidence="5 6">PWU4</strain>
    </source>
</reference>
<accession>A0AAP2DJI7</accession>
<evidence type="ECO:0000313" key="6">
    <source>
        <dbReference type="Proteomes" id="UP001319200"/>
    </source>
</evidence>
<dbReference type="GO" id="GO:0043565">
    <property type="term" value="F:sequence-specific DNA binding"/>
    <property type="evidence" value="ECO:0007669"/>
    <property type="project" value="InterPro"/>
</dbReference>
<feature type="domain" description="HTH araC/xylS-type" evidence="4">
    <location>
        <begin position="212"/>
        <end position="308"/>
    </location>
</feature>
<name>A0AAP2DJI7_9BACT</name>
<evidence type="ECO:0000313" key="5">
    <source>
        <dbReference type="EMBL" id="MBT1697533.1"/>
    </source>
</evidence>
<keyword evidence="1" id="KW-0805">Transcription regulation</keyword>
<dbReference type="Proteomes" id="UP001319200">
    <property type="component" value="Unassembled WGS sequence"/>
</dbReference>